<comment type="caution">
    <text evidence="5">The sequence shown here is derived from an EMBL/GenBank/DDBJ whole genome shotgun (WGS) entry which is preliminary data.</text>
</comment>
<dbReference type="GO" id="GO:0005737">
    <property type="term" value="C:cytoplasm"/>
    <property type="evidence" value="ECO:0007669"/>
    <property type="project" value="UniProtKB-SubCell"/>
</dbReference>
<reference evidence="6" key="2">
    <citation type="submission" date="2014-05" db="EMBL/GenBank/DDBJ databases">
        <title>Draft genome sequence of Virgibacillus massiliensis Vm-5.</title>
        <authorList>
            <person name="Khelaifia S."/>
            <person name="Croce O."/>
            <person name="Lagier J.C."/>
            <person name="Raoult D."/>
        </authorList>
    </citation>
    <scope>NUCLEOTIDE SEQUENCE [LARGE SCALE GENOMIC DNA]</scope>
    <source>
        <strain evidence="6">Vm-5</strain>
    </source>
</reference>
<keyword evidence="1 4" id="KW-0963">Cytoplasm</keyword>
<dbReference type="AlphaFoldDB" id="A0A024Q966"/>
<dbReference type="PANTHER" id="PTHR39190:SF1">
    <property type="entry name" value="FLAGELLAR ASSEMBLY FACTOR FLIW"/>
    <property type="match status" value="1"/>
</dbReference>
<keyword evidence="5" id="KW-0966">Cell projection</keyword>
<reference evidence="5 6" key="1">
    <citation type="submission" date="2014-03" db="EMBL/GenBank/DDBJ databases">
        <authorList>
            <person name="Urmite Genomes U."/>
        </authorList>
    </citation>
    <scope>NUCLEOTIDE SEQUENCE [LARGE SCALE GENOMIC DNA]</scope>
    <source>
        <strain evidence="5 6">Vm-5</strain>
    </source>
</reference>
<keyword evidence="4" id="KW-0143">Chaperone</keyword>
<dbReference type="NCBIfam" id="NF009793">
    <property type="entry name" value="PRK13285.1-1"/>
    <property type="match status" value="1"/>
</dbReference>
<sequence length="152" mass="17252">MLVDTKYFGQTEIDPAHVIVFQNGIPGFNQDNQFILLDFPDHSLFQILQSIDTRDTAFFVINPYSLFHHYEFRLDDSSIETLQLSNEEDIVVLSIVTLKRPFATSTVNLKAPIIINSKRNLGKQYIINAVEYPSRAPITTNDPSKVKGESSC</sequence>
<dbReference type="eggNOG" id="COG1699">
    <property type="taxonomic scope" value="Bacteria"/>
</dbReference>
<gene>
    <name evidence="4 5" type="primary">fliW</name>
    <name evidence="5" type="ORF">BN990_01285</name>
</gene>
<keyword evidence="5" id="KW-0969">Cilium</keyword>
<evidence type="ECO:0000313" key="6">
    <source>
        <dbReference type="Proteomes" id="UP000028875"/>
    </source>
</evidence>
<keyword evidence="2 4" id="KW-1005">Bacterial flagellum biogenesis</keyword>
<comment type="subcellular location">
    <subcellularLocation>
        <location evidence="4">Cytoplasm</location>
    </subcellularLocation>
</comment>
<dbReference type="Gene3D" id="2.30.290.10">
    <property type="entry name" value="BH3618-like"/>
    <property type="match status" value="1"/>
</dbReference>
<dbReference type="HAMAP" id="MF_01185">
    <property type="entry name" value="FliW"/>
    <property type="match status" value="1"/>
</dbReference>
<dbReference type="EMBL" id="CCDP010000001">
    <property type="protein sequence ID" value="CDQ39004.1"/>
    <property type="molecule type" value="Genomic_DNA"/>
</dbReference>
<evidence type="ECO:0000313" key="5">
    <source>
        <dbReference type="EMBL" id="CDQ39004.1"/>
    </source>
</evidence>
<dbReference type="OrthoDB" id="9801235at2"/>
<keyword evidence="6" id="KW-1185">Reference proteome</keyword>
<comment type="function">
    <text evidence="4">Acts as an anti-CsrA protein, binds CsrA and prevents it from repressing translation of its target genes, one of which is flagellin. Binds to flagellin and participates in the assembly of the flagellum.</text>
</comment>
<dbReference type="PANTHER" id="PTHR39190">
    <property type="entry name" value="FLAGELLAR ASSEMBLY FACTOR FLIW"/>
    <property type="match status" value="1"/>
</dbReference>
<accession>A0A024Q966</accession>
<evidence type="ECO:0000256" key="2">
    <source>
        <dbReference type="ARBA" id="ARBA00022795"/>
    </source>
</evidence>
<dbReference type="GO" id="GO:0006417">
    <property type="term" value="P:regulation of translation"/>
    <property type="evidence" value="ECO:0007669"/>
    <property type="project" value="UniProtKB-KW"/>
</dbReference>
<comment type="subunit">
    <text evidence="4">Interacts with translational regulator CsrA and flagellin(s).</text>
</comment>
<proteinExistence type="inferred from homology"/>
<dbReference type="RefSeq" id="WP_021289106.1">
    <property type="nucleotide sequence ID" value="NZ_BNER01000003.1"/>
</dbReference>
<evidence type="ECO:0000256" key="3">
    <source>
        <dbReference type="ARBA" id="ARBA00022845"/>
    </source>
</evidence>
<dbReference type="STRING" id="1462526.BN990_01285"/>
<dbReference type="InterPro" id="IPR024046">
    <property type="entry name" value="Flagellar_assmbl_FliW_dom_sf"/>
</dbReference>
<comment type="similarity">
    <text evidence="4">Belongs to the FliW family.</text>
</comment>
<dbReference type="InterPro" id="IPR003775">
    <property type="entry name" value="Flagellar_assembly_factor_FliW"/>
</dbReference>
<keyword evidence="5" id="KW-0282">Flagellum</keyword>
<organism evidence="5 6">
    <name type="scientific">Virgibacillus massiliensis</name>
    <dbReference type="NCBI Taxonomy" id="1462526"/>
    <lineage>
        <taxon>Bacteria</taxon>
        <taxon>Bacillati</taxon>
        <taxon>Bacillota</taxon>
        <taxon>Bacilli</taxon>
        <taxon>Bacillales</taxon>
        <taxon>Bacillaceae</taxon>
        <taxon>Virgibacillus</taxon>
    </lineage>
</organism>
<evidence type="ECO:0000256" key="1">
    <source>
        <dbReference type="ARBA" id="ARBA00022490"/>
    </source>
</evidence>
<dbReference type="Pfam" id="PF02623">
    <property type="entry name" value="FliW"/>
    <property type="match status" value="1"/>
</dbReference>
<keyword evidence="3 4" id="KW-0810">Translation regulation</keyword>
<dbReference type="GO" id="GO:0044780">
    <property type="term" value="P:bacterial-type flagellum assembly"/>
    <property type="evidence" value="ECO:0007669"/>
    <property type="project" value="UniProtKB-UniRule"/>
</dbReference>
<protein>
    <recommendedName>
        <fullName evidence="4">Flagellar assembly factor FliW</fullName>
    </recommendedName>
</protein>
<name>A0A024Q966_9BACI</name>
<dbReference type="Proteomes" id="UP000028875">
    <property type="component" value="Unassembled WGS sequence"/>
</dbReference>
<dbReference type="SUPFAM" id="SSF141457">
    <property type="entry name" value="BH3618-like"/>
    <property type="match status" value="1"/>
</dbReference>
<evidence type="ECO:0000256" key="4">
    <source>
        <dbReference type="HAMAP-Rule" id="MF_01185"/>
    </source>
</evidence>